<gene>
    <name evidence="6" type="ORF">TAPDE_003366</name>
</gene>
<name>R4XBN8_TAPDE</name>
<dbReference type="PROSITE" id="PS51792">
    <property type="entry name" value="YIPPEE"/>
    <property type="match status" value="1"/>
</dbReference>
<feature type="domain" description="Yippee" evidence="5">
    <location>
        <begin position="13"/>
        <end position="110"/>
    </location>
</feature>
<dbReference type="Proteomes" id="UP000013776">
    <property type="component" value="Unassembled WGS sequence"/>
</dbReference>
<dbReference type="STRING" id="1097556.R4XBN8"/>
<dbReference type="OrthoDB" id="6407410at2759"/>
<keyword evidence="2" id="KW-0479">Metal-binding</keyword>
<evidence type="ECO:0000256" key="4">
    <source>
        <dbReference type="RuleBase" id="RU110713"/>
    </source>
</evidence>
<dbReference type="AlphaFoldDB" id="R4XBN8"/>
<organism evidence="6 7">
    <name type="scientific">Taphrina deformans (strain PYCC 5710 / ATCC 11124 / CBS 356.35 / IMI 108563 / JCM 9778 / NBRC 8474)</name>
    <name type="common">Peach leaf curl fungus</name>
    <name type="synonym">Lalaria deformans</name>
    <dbReference type="NCBI Taxonomy" id="1097556"/>
    <lineage>
        <taxon>Eukaryota</taxon>
        <taxon>Fungi</taxon>
        <taxon>Dikarya</taxon>
        <taxon>Ascomycota</taxon>
        <taxon>Taphrinomycotina</taxon>
        <taxon>Taphrinomycetes</taxon>
        <taxon>Taphrinales</taxon>
        <taxon>Taphrinaceae</taxon>
        <taxon>Taphrina</taxon>
    </lineage>
</organism>
<dbReference type="InterPro" id="IPR039058">
    <property type="entry name" value="Yippee_fam"/>
</dbReference>
<evidence type="ECO:0000313" key="6">
    <source>
        <dbReference type="EMBL" id="CCG83203.1"/>
    </source>
</evidence>
<dbReference type="InterPro" id="IPR034751">
    <property type="entry name" value="Yippee"/>
</dbReference>
<comment type="similarity">
    <text evidence="1 4">Belongs to the yippee family.</text>
</comment>
<reference evidence="6 7" key="1">
    <citation type="journal article" date="2013" name="MBio">
        <title>Genome sequencing of the plant pathogen Taphrina deformans, the causal agent of peach leaf curl.</title>
        <authorList>
            <person name="Cisse O.H."/>
            <person name="Almeida J.M.G.C.F."/>
            <person name="Fonseca A."/>
            <person name="Kumar A.A."/>
            <person name="Salojaervi J."/>
            <person name="Overmyer K."/>
            <person name="Hauser P.M."/>
            <person name="Pagni M."/>
        </authorList>
    </citation>
    <scope>NUCLEOTIDE SEQUENCE [LARGE SCALE GENOMIC DNA]</scope>
    <source>
        <strain evidence="7">PYCC 5710 / ATCC 11124 / CBS 356.35 / IMI 108563 / JCM 9778 / NBRC 8474</strain>
    </source>
</reference>
<evidence type="ECO:0000256" key="3">
    <source>
        <dbReference type="ARBA" id="ARBA00022833"/>
    </source>
</evidence>
<keyword evidence="7" id="KW-1185">Reference proteome</keyword>
<evidence type="ECO:0000256" key="1">
    <source>
        <dbReference type="ARBA" id="ARBA00005613"/>
    </source>
</evidence>
<proteinExistence type="inferred from homology"/>
<keyword evidence="3" id="KW-0862">Zinc</keyword>
<comment type="caution">
    <text evidence="6">The sequence shown here is derived from an EMBL/GenBank/DDBJ whole genome shotgun (WGS) entry which is preliminary data.</text>
</comment>
<sequence length="110" mass="12704">MGLTYNKYLEGDKIYGCKKCRTHLAVPSDLIAKTFHGRHGKAYLFDAVSNIKTAEQEERGMTTGRHLVRDISCRQCGTCVGWKYDKAYVEDQTYKEGKFILEYELLRDVK</sequence>
<dbReference type="Pfam" id="PF03226">
    <property type="entry name" value="Yippee-Mis18"/>
    <property type="match status" value="1"/>
</dbReference>
<protein>
    <recommendedName>
        <fullName evidence="4">Protein yippee-like</fullName>
    </recommendedName>
</protein>
<dbReference type="InterPro" id="IPR004910">
    <property type="entry name" value="Yippee/Mis18/Cereblon"/>
</dbReference>
<dbReference type="PANTHER" id="PTHR13848">
    <property type="entry name" value="PROTEIN YIPPEE-LIKE CG15309-RELATED"/>
    <property type="match status" value="1"/>
</dbReference>
<dbReference type="eggNOG" id="KOG3399">
    <property type="taxonomic scope" value="Eukaryota"/>
</dbReference>
<evidence type="ECO:0000313" key="7">
    <source>
        <dbReference type="Proteomes" id="UP000013776"/>
    </source>
</evidence>
<accession>R4XBN8</accession>
<dbReference type="GO" id="GO:0046872">
    <property type="term" value="F:metal ion binding"/>
    <property type="evidence" value="ECO:0007669"/>
    <property type="project" value="UniProtKB-KW"/>
</dbReference>
<dbReference type="EMBL" id="CAHR02000130">
    <property type="protein sequence ID" value="CCG83203.1"/>
    <property type="molecule type" value="Genomic_DNA"/>
</dbReference>
<dbReference type="VEuPathDB" id="FungiDB:TAPDE_003366"/>
<evidence type="ECO:0000256" key="2">
    <source>
        <dbReference type="ARBA" id="ARBA00022723"/>
    </source>
</evidence>
<evidence type="ECO:0000259" key="5">
    <source>
        <dbReference type="PROSITE" id="PS51792"/>
    </source>
</evidence>